<dbReference type="InterPro" id="IPR013149">
    <property type="entry name" value="ADH-like_C"/>
</dbReference>
<keyword evidence="2" id="KW-0862">Zinc</keyword>
<dbReference type="InterPro" id="IPR020843">
    <property type="entry name" value="ER"/>
</dbReference>
<dbReference type="PANTHER" id="PTHR43401:SF5">
    <property type="entry name" value="ALCOHOL DEHYDROGENASE-RELATED"/>
    <property type="match status" value="1"/>
</dbReference>
<evidence type="ECO:0000313" key="5">
    <source>
        <dbReference type="EMBL" id="CAB4736120.1"/>
    </source>
</evidence>
<dbReference type="GO" id="GO:0016491">
    <property type="term" value="F:oxidoreductase activity"/>
    <property type="evidence" value="ECO:0007669"/>
    <property type="project" value="UniProtKB-KW"/>
</dbReference>
<dbReference type="InterPro" id="IPR002328">
    <property type="entry name" value="ADH_Zn_CS"/>
</dbReference>
<keyword evidence="1" id="KW-0479">Metal-binding</keyword>
<dbReference type="InterPro" id="IPR013154">
    <property type="entry name" value="ADH-like_N"/>
</dbReference>
<proteinExistence type="predicted"/>
<evidence type="ECO:0000256" key="3">
    <source>
        <dbReference type="ARBA" id="ARBA00023002"/>
    </source>
</evidence>
<dbReference type="InterPro" id="IPR050129">
    <property type="entry name" value="Zn_alcohol_dh"/>
</dbReference>
<dbReference type="AlphaFoldDB" id="A0A6J6SMX5"/>
<organism evidence="5">
    <name type="scientific">freshwater metagenome</name>
    <dbReference type="NCBI Taxonomy" id="449393"/>
    <lineage>
        <taxon>unclassified sequences</taxon>
        <taxon>metagenomes</taxon>
        <taxon>ecological metagenomes</taxon>
    </lineage>
</organism>
<dbReference type="EMBL" id="CAEZYW010000054">
    <property type="protein sequence ID" value="CAB4736120.1"/>
    <property type="molecule type" value="Genomic_DNA"/>
</dbReference>
<dbReference type="PROSITE" id="PS00059">
    <property type="entry name" value="ADH_ZINC"/>
    <property type="match status" value="1"/>
</dbReference>
<evidence type="ECO:0000259" key="4">
    <source>
        <dbReference type="SMART" id="SM00829"/>
    </source>
</evidence>
<protein>
    <submittedName>
        <fullName evidence="5">Unannotated protein</fullName>
    </submittedName>
</protein>
<feature type="domain" description="Enoyl reductase (ER)" evidence="4">
    <location>
        <begin position="10"/>
        <end position="346"/>
    </location>
</feature>
<dbReference type="SMART" id="SM00829">
    <property type="entry name" value="PKS_ER"/>
    <property type="match status" value="1"/>
</dbReference>
<evidence type="ECO:0000256" key="2">
    <source>
        <dbReference type="ARBA" id="ARBA00022833"/>
    </source>
</evidence>
<dbReference type="CDD" id="cd08260">
    <property type="entry name" value="Zn_ADH6"/>
    <property type="match status" value="1"/>
</dbReference>
<sequence>MRAVQFESFGGSVVVTDRADPAPPRDGVVIAVESTGLCRSDWHGWQGHDSDITDLPHVPGHELAGRVAAIGPDVRTFAIGDRVTVPFVCGCGICSFCAGGDAQVCPDQWQPGFSGPGSFAELVAIPRADFNLIALPESVSMDAAAALGCRFATAYRAVAQVGAVEPGETVAVFGCGGVGLSIIMIAVARGARVVAVDVAPGALAMAESLGADAAIRSASGFDLAEALRELLPSGADATFDALGSVDTCRTAVESLRPRGRHVQVGLLPPAEVGDRASVPMHRVIGLELSIRGSHGMSARSYPEMLALMAQGHLDPSRLITRRLTLDEAPSALETMATNPHPGVSVIHPFEATA</sequence>
<gene>
    <name evidence="5" type="ORF">UFOPK2786_00499</name>
</gene>
<dbReference type="Pfam" id="PF08240">
    <property type="entry name" value="ADH_N"/>
    <property type="match status" value="1"/>
</dbReference>
<accession>A0A6J6SMX5</accession>
<dbReference type="PANTHER" id="PTHR43401">
    <property type="entry name" value="L-THREONINE 3-DEHYDROGENASE"/>
    <property type="match status" value="1"/>
</dbReference>
<name>A0A6J6SMX5_9ZZZZ</name>
<dbReference type="SUPFAM" id="SSF50129">
    <property type="entry name" value="GroES-like"/>
    <property type="match status" value="1"/>
</dbReference>
<dbReference type="InterPro" id="IPR036291">
    <property type="entry name" value="NAD(P)-bd_dom_sf"/>
</dbReference>
<dbReference type="Pfam" id="PF00107">
    <property type="entry name" value="ADH_zinc_N"/>
    <property type="match status" value="1"/>
</dbReference>
<evidence type="ECO:0000256" key="1">
    <source>
        <dbReference type="ARBA" id="ARBA00022723"/>
    </source>
</evidence>
<dbReference type="SUPFAM" id="SSF51735">
    <property type="entry name" value="NAD(P)-binding Rossmann-fold domains"/>
    <property type="match status" value="1"/>
</dbReference>
<dbReference type="Gene3D" id="3.90.180.10">
    <property type="entry name" value="Medium-chain alcohol dehydrogenases, catalytic domain"/>
    <property type="match status" value="1"/>
</dbReference>
<dbReference type="InterPro" id="IPR011032">
    <property type="entry name" value="GroES-like_sf"/>
</dbReference>
<dbReference type="GO" id="GO:0008270">
    <property type="term" value="F:zinc ion binding"/>
    <property type="evidence" value="ECO:0007669"/>
    <property type="project" value="InterPro"/>
</dbReference>
<keyword evidence="3" id="KW-0560">Oxidoreductase</keyword>
<reference evidence="5" key="1">
    <citation type="submission" date="2020-05" db="EMBL/GenBank/DDBJ databases">
        <authorList>
            <person name="Chiriac C."/>
            <person name="Salcher M."/>
            <person name="Ghai R."/>
            <person name="Kavagutti S V."/>
        </authorList>
    </citation>
    <scope>NUCLEOTIDE SEQUENCE</scope>
</reference>